<feature type="region of interest" description="Disordered" evidence="1">
    <location>
        <begin position="605"/>
        <end position="663"/>
    </location>
</feature>
<dbReference type="RefSeq" id="XP_013321494.1">
    <property type="nucleotide sequence ID" value="XM_013466040.1"/>
</dbReference>
<evidence type="ECO:0000259" key="3">
    <source>
        <dbReference type="Pfam" id="PF23395"/>
    </source>
</evidence>
<evidence type="ECO:0000256" key="1">
    <source>
        <dbReference type="SAM" id="MobiDB-lite"/>
    </source>
</evidence>
<feature type="domain" description="DUF7102" evidence="2">
    <location>
        <begin position="678"/>
        <end position="847"/>
    </location>
</feature>
<dbReference type="EMBL" id="KN847317">
    <property type="protein sequence ID" value="KIW60910.1"/>
    <property type="molecule type" value="Genomic_DNA"/>
</dbReference>
<feature type="domain" description="SAM-like" evidence="3">
    <location>
        <begin position="859"/>
        <end position="930"/>
    </location>
</feature>
<reference evidence="4 5" key="1">
    <citation type="submission" date="2015-01" db="EMBL/GenBank/DDBJ databases">
        <title>The Genome Sequence of Exophiala xenobiotica CBS118157.</title>
        <authorList>
            <consortium name="The Broad Institute Genomics Platform"/>
            <person name="Cuomo C."/>
            <person name="de Hoog S."/>
            <person name="Gorbushina A."/>
            <person name="Stielow B."/>
            <person name="Teixiera M."/>
            <person name="Abouelleil A."/>
            <person name="Chapman S.B."/>
            <person name="Priest M."/>
            <person name="Young S.K."/>
            <person name="Wortman J."/>
            <person name="Nusbaum C."/>
            <person name="Birren B."/>
        </authorList>
    </citation>
    <scope>NUCLEOTIDE SEQUENCE [LARGE SCALE GENOMIC DNA]</scope>
    <source>
        <strain evidence="4 5">CBS 118157</strain>
    </source>
</reference>
<dbReference type="Proteomes" id="UP000054342">
    <property type="component" value="Unassembled WGS sequence"/>
</dbReference>
<evidence type="ECO:0000259" key="2">
    <source>
        <dbReference type="Pfam" id="PF23394"/>
    </source>
</evidence>
<evidence type="ECO:0000313" key="4">
    <source>
        <dbReference type="EMBL" id="KIW60910.1"/>
    </source>
</evidence>
<feature type="region of interest" description="Disordered" evidence="1">
    <location>
        <begin position="197"/>
        <end position="233"/>
    </location>
</feature>
<dbReference type="Pfam" id="PF23394">
    <property type="entry name" value="DUF7102"/>
    <property type="match status" value="1"/>
</dbReference>
<dbReference type="AlphaFoldDB" id="A0A0D2F1V5"/>
<accession>A0A0D2F1V5</accession>
<dbReference type="GeneID" id="25322997"/>
<evidence type="ECO:0000313" key="5">
    <source>
        <dbReference type="Proteomes" id="UP000054342"/>
    </source>
</evidence>
<dbReference type="InterPro" id="IPR057559">
    <property type="entry name" value="SAM_6"/>
</dbReference>
<dbReference type="Pfam" id="PF23395">
    <property type="entry name" value="SAM_6"/>
    <property type="match status" value="1"/>
</dbReference>
<dbReference type="OrthoDB" id="3647246at2759"/>
<keyword evidence="5" id="KW-1185">Reference proteome</keyword>
<feature type="compositionally biased region" description="Basic and acidic residues" evidence="1">
    <location>
        <begin position="622"/>
        <end position="647"/>
    </location>
</feature>
<dbReference type="HOGENOM" id="CLU_005396_1_0_1"/>
<sequence length="947" mass="105109">MSTPSVLDYARFHGLAIDNATQDVLACLSGLVGDCKRDGLVGFLPDPDFSAFRHDVKEPKLQLSREASQILVDSIRDPCQGIPWDDLLPKRHSMINLKLEEPLLATDHEIDVWNFQRSAVRCLDLETLMDYCPPKESNPGEEFEDEWNDIISGRSLKELKIQLSREKVHATRDTLIYTSQILKDSMSGEKDEALTAGLGLDKEPQQSTLSPIMTPESSPRSSPPPSPESGIGLAKQDRMDLDDLLFHVERQMQEKDNGETVPEIVDGLRIEEEILAESVQKISDEGEKDQMKSKAISTTQTEHFRPNDQADAAIIDIDGQARAPLLTDALLKTSHEDFSDGTTDEILMEEYDEYFRGLVEAPTEDTKRLAQRPRILRLGEPLKVPVPAMDALLVQLTSQTAQGTVLGSLFGNLPPSWQVASSLAKESELSWLPSGFSSMKTILEERIVDTGPAAEYISPPKGITESAQMLWKQPGLRLLDSDEDGDEEMEVDKDLAHALSATPEPQIPEKRFMSDPAPSNSLVKKVTLERRATLTSPAKRPPTPRQHRLSELIASKITLSNPKTSLSATTKRPVTCNSPFSASTSLSTFLDLRGSKFKKVEGLAPPWKEEIPDDPIQTTQSEHSDCIKSEPSKSKQGHRVEGVRPSDKTVQVPATPPSNTFSLNKTPLQPLEILKGPRSIVIDSEILRKDPSLIAYLETHGGDWLTMIYRDMRAPSLNESSLEFESADIILNARAALIFTNLQALNQRSLPGQSGSRGQGLVQSKITKLVKDYDYVSVLVTIPCLGDSPSEATQAIIAGFAGFCSSSSREGMRVCPVWVSPSTTLPGGEKEVHRRTWDLIRQHAFSTYHEPNPDSLSLIHEETLWELFLRKAGVNPMAAQVVLGMLKRSEPANMQDEQSWGLRKLAQLKPEARMDMFGKMLGPKTVEKLNLAFDQDRPMLRYHTTVI</sequence>
<dbReference type="InterPro" id="IPR055528">
    <property type="entry name" value="DUF7102"/>
</dbReference>
<protein>
    <submittedName>
        <fullName evidence="4">Uncharacterized protein</fullName>
    </submittedName>
</protein>
<organism evidence="4 5">
    <name type="scientific">Exophiala xenobiotica</name>
    <dbReference type="NCBI Taxonomy" id="348802"/>
    <lineage>
        <taxon>Eukaryota</taxon>
        <taxon>Fungi</taxon>
        <taxon>Dikarya</taxon>
        <taxon>Ascomycota</taxon>
        <taxon>Pezizomycotina</taxon>
        <taxon>Eurotiomycetes</taxon>
        <taxon>Chaetothyriomycetidae</taxon>
        <taxon>Chaetothyriales</taxon>
        <taxon>Herpotrichiellaceae</taxon>
        <taxon>Exophiala</taxon>
    </lineage>
</organism>
<name>A0A0D2F1V5_9EURO</name>
<gene>
    <name evidence="4" type="ORF">PV05_01089</name>
</gene>
<proteinExistence type="predicted"/>